<reference evidence="1 2" key="1">
    <citation type="journal article" date="2012" name="PLoS ONE">
        <title>Genome sequence and transcriptome analysis of the radioresistant bacterium Deinococcus gobiensis: insights into the extreme environmental adaptations.</title>
        <authorList>
            <person name="Yuan M."/>
            <person name="Chen M."/>
            <person name="Zhang W."/>
            <person name="Lu W."/>
            <person name="Wang J."/>
            <person name="Yang M."/>
            <person name="Zhao P."/>
            <person name="Tang R."/>
            <person name="Li X."/>
            <person name="Hao Y."/>
            <person name="Zhou Z."/>
            <person name="Zhan Y."/>
            <person name="Yu H."/>
            <person name="Teng C."/>
            <person name="Yan Y."/>
            <person name="Ping S."/>
            <person name="Wang Y."/>
            <person name="Lin M."/>
        </authorList>
    </citation>
    <scope>NUCLEOTIDE SEQUENCE [LARGE SCALE GENOMIC DNA]</scope>
    <source>
        <strain evidence="1 2">I-0</strain>
    </source>
</reference>
<proteinExistence type="predicted"/>
<evidence type="ECO:0000313" key="1">
    <source>
        <dbReference type="EMBL" id="AFD24872.1"/>
    </source>
</evidence>
<gene>
    <name evidence="1" type="ordered locus">DGo_CA0945</name>
</gene>
<dbReference type="HOGENOM" id="CLU_2914843_0_0_0"/>
<sequence>MAAWGRRQGCAVPPQFRRWFPQTTGPLFLLGSPLPFAARHPPDSHRLGLAPGYVRRYSCGS</sequence>
<name>H8GYU5_DEIGI</name>
<dbReference type="KEGG" id="dgo:DGo_CA0945"/>
<dbReference type="Proteomes" id="UP000007575">
    <property type="component" value="Chromosome"/>
</dbReference>
<dbReference type="PATRIC" id="fig|745776.4.peg.971"/>
<dbReference type="AlphaFoldDB" id="H8GYU5"/>
<evidence type="ECO:0000313" key="2">
    <source>
        <dbReference type="Proteomes" id="UP000007575"/>
    </source>
</evidence>
<organism evidence="1 2">
    <name type="scientific">Deinococcus gobiensis (strain DSM 21396 / JCM 16679 / CGMCC 1.7299 / I-0)</name>
    <dbReference type="NCBI Taxonomy" id="745776"/>
    <lineage>
        <taxon>Bacteria</taxon>
        <taxon>Thermotogati</taxon>
        <taxon>Deinococcota</taxon>
        <taxon>Deinococci</taxon>
        <taxon>Deinococcales</taxon>
        <taxon>Deinococcaceae</taxon>
        <taxon>Deinococcus</taxon>
    </lineage>
</organism>
<accession>H8GYU5</accession>
<dbReference type="EMBL" id="CP002191">
    <property type="protein sequence ID" value="AFD24872.1"/>
    <property type="molecule type" value="Genomic_DNA"/>
</dbReference>
<protein>
    <submittedName>
        <fullName evidence="1">Uncharacterized protein</fullName>
    </submittedName>
</protein>
<keyword evidence="2" id="KW-1185">Reference proteome</keyword>